<dbReference type="Proteomes" id="UP000887159">
    <property type="component" value="Unassembled WGS sequence"/>
</dbReference>
<accession>A0A8X6SWY4</accession>
<dbReference type="AlphaFoldDB" id="A0A8X6SWY4"/>
<dbReference type="InterPro" id="IPR008042">
    <property type="entry name" value="Retrotrans_Pao"/>
</dbReference>
<dbReference type="EMBL" id="BMAU01021353">
    <property type="protein sequence ID" value="GFY19465.1"/>
    <property type="molecule type" value="Genomic_DNA"/>
</dbReference>
<evidence type="ECO:0000313" key="2">
    <source>
        <dbReference type="Proteomes" id="UP000887159"/>
    </source>
</evidence>
<gene>
    <name evidence="1" type="primary">AVEN_44586_1</name>
    <name evidence="1" type="ORF">TNCV_4646411</name>
</gene>
<comment type="caution">
    <text evidence="1">The sequence shown here is derived from an EMBL/GenBank/DDBJ whole genome shotgun (WGS) entry which is preliminary data.</text>
</comment>
<keyword evidence="2" id="KW-1185">Reference proteome</keyword>
<dbReference type="PANTHER" id="PTHR47331">
    <property type="entry name" value="PHD-TYPE DOMAIN-CONTAINING PROTEIN"/>
    <property type="match status" value="1"/>
</dbReference>
<reference evidence="1" key="1">
    <citation type="submission" date="2020-08" db="EMBL/GenBank/DDBJ databases">
        <title>Multicomponent nature underlies the extraordinary mechanical properties of spider dragline silk.</title>
        <authorList>
            <person name="Kono N."/>
            <person name="Nakamura H."/>
            <person name="Mori M."/>
            <person name="Yoshida Y."/>
            <person name="Ohtoshi R."/>
            <person name="Malay A.D."/>
            <person name="Moran D.A.P."/>
            <person name="Tomita M."/>
            <person name="Numata K."/>
            <person name="Arakawa K."/>
        </authorList>
    </citation>
    <scope>NUCLEOTIDE SEQUENCE</scope>
</reference>
<dbReference type="Pfam" id="PF05380">
    <property type="entry name" value="Peptidase_A17"/>
    <property type="match status" value="1"/>
</dbReference>
<organism evidence="1 2">
    <name type="scientific">Trichonephila clavipes</name>
    <name type="common">Golden silk orbweaver</name>
    <name type="synonym">Nephila clavipes</name>
    <dbReference type="NCBI Taxonomy" id="2585209"/>
    <lineage>
        <taxon>Eukaryota</taxon>
        <taxon>Metazoa</taxon>
        <taxon>Ecdysozoa</taxon>
        <taxon>Arthropoda</taxon>
        <taxon>Chelicerata</taxon>
        <taxon>Arachnida</taxon>
        <taxon>Araneae</taxon>
        <taxon>Araneomorphae</taxon>
        <taxon>Entelegynae</taxon>
        <taxon>Araneoidea</taxon>
        <taxon>Nephilidae</taxon>
        <taxon>Trichonephila</taxon>
    </lineage>
</organism>
<name>A0A8X6SWY4_TRICX</name>
<evidence type="ECO:0000313" key="1">
    <source>
        <dbReference type="EMBL" id="GFY19465.1"/>
    </source>
</evidence>
<sequence>MLQNLWKLKLSWDHEIPPNCKKEFLAWLKDTSILKNVNIPRHLKVNISFELLFFVDAAGGAYAACVFVQSIIHSKVNIVLARAKSRVAPLKPLSIPRLELMACNVGVGLINSLMKALNFRNLKITFWSDSISALWWIKEKGNWSVFVSNRVKEIRLLTNTHSLKHVPGNMNPADFLPQGCSPYKLLKSKWWEGPAWSKENPENWPTGENIDRPSEINVERRKIKIVNIDLANDAPLLWHLHNTSNYSKMFKVFGWILRFINNCRKPCDKCTKLELSFYEIESFERCLIRINQKCYLFEIQLLNFGIFIDNNNILSVKTKITQRDDEESFLYPILLPRKCHFTRLLIDFVHKKVVMLEYK</sequence>
<protein>
    <submittedName>
        <fullName evidence="1">Integrase catalytic domain-containing protein</fullName>
    </submittedName>
</protein>
<proteinExistence type="predicted"/>